<proteinExistence type="predicted"/>
<gene>
    <name evidence="2" type="ORF">GCM10023320_25210</name>
</gene>
<sequence length="286" mass="30532">MERFVRDGEVTLCVEGFGSPDDPPLLLICGNSGSMDWWDDELCARFAAGGRHVVRYDSRDTGRSTQWPAGKPGYTGADLRDDAVRVLDGLGIAAAHVLGISSGGAIAQQVAVEHPERVRTLTLVSTSFGGPASVPWDDLPPSTEAVAASFAQPAPEPDWTDREAVVDHVVSGERLFAGTLAVDEERLAALVRRAFERTPDMAAAWKNHWIAEPGPPIRAGIASITAPTLVLHGTADPLLPYGHGEALAKEIPGARLVPLRGMGHQMPPPQVWDVLVAEVLEHTADK</sequence>
<feature type="domain" description="AB hydrolase-1" evidence="1">
    <location>
        <begin position="23"/>
        <end position="264"/>
    </location>
</feature>
<name>A0ABP9NGU6_9PSEU</name>
<dbReference type="EMBL" id="BAABJO010000008">
    <property type="protein sequence ID" value="GAA5119455.1"/>
    <property type="molecule type" value="Genomic_DNA"/>
</dbReference>
<protein>
    <recommendedName>
        <fullName evidence="1">AB hydrolase-1 domain-containing protein</fullName>
    </recommendedName>
</protein>
<reference evidence="3" key="1">
    <citation type="journal article" date="2019" name="Int. J. Syst. Evol. Microbiol.">
        <title>The Global Catalogue of Microorganisms (GCM) 10K type strain sequencing project: providing services to taxonomists for standard genome sequencing and annotation.</title>
        <authorList>
            <consortium name="The Broad Institute Genomics Platform"/>
            <consortium name="The Broad Institute Genome Sequencing Center for Infectious Disease"/>
            <person name="Wu L."/>
            <person name="Ma J."/>
        </authorList>
    </citation>
    <scope>NUCLEOTIDE SEQUENCE [LARGE SCALE GENOMIC DNA]</scope>
    <source>
        <strain evidence="3">JCM 18302</strain>
    </source>
</reference>
<dbReference type="PANTHER" id="PTHR43433">
    <property type="entry name" value="HYDROLASE, ALPHA/BETA FOLD FAMILY PROTEIN"/>
    <property type="match status" value="1"/>
</dbReference>
<evidence type="ECO:0000313" key="2">
    <source>
        <dbReference type="EMBL" id="GAA5119455.1"/>
    </source>
</evidence>
<dbReference type="Gene3D" id="3.40.50.1820">
    <property type="entry name" value="alpha/beta hydrolase"/>
    <property type="match status" value="1"/>
</dbReference>
<dbReference type="PANTHER" id="PTHR43433:SF5">
    <property type="entry name" value="AB HYDROLASE-1 DOMAIN-CONTAINING PROTEIN"/>
    <property type="match status" value="1"/>
</dbReference>
<evidence type="ECO:0000313" key="3">
    <source>
        <dbReference type="Proteomes" id="UP001500804"/>
    </source>
</evidence>
<dbReference type="SUPFAM" id="SSF53474">
    <property type="entry name" value="alpha/beta-Hydrolases"/>
    <property type="match status" value="1"/>
</dbReference>
<comment type="caution">
    <text evidence="2">The sequence shown here is derived from an EMBL/GenBank/DDBJ whole genome shotgun (WGS) entry which is preliminary data.</text>
</comment>
<accession>A0ABP9NGU6</accession>
<dbReference type="Pfam" id="PF00561">
    <property type="entry name" value="Abhydrolase_1"/>
    <property type="match status" value="1"/>
</dbReference>
<dbReference type="RefSeq" id="WP_345605147.1">
    <property type="nucleotide sequence ID" value="NZ_BAABJO010000008.1"/>
</dbReference>
<dbReference type="InterPro" id="IPR050471">
    <property type="entry name" value="AB_hydrolase"/>
</dbReference>
<dbReference type="PRINTS" id="PR00111">
    <property type="entry name" value="ABHYDROLASE"/>
</dbReference>
<evidence type="ECO:0000259" key="1">
    <source>
        <dbReference type="Pfam" id="PF00561"/>
    </source>
</evidence>
<organism evidence="2 3">
    <name type="scientific">Pseudonocardia adelaidensis</name>
    <dbReference type="NCBI Taxonomy" id="648754"/>
    <lineage>
        <taxon>Bacteria</taxon>
        <taxon>Bacillati</taxon>
        <taxon>Actinomycetota</taxon>
        <taxon>Actinomycetes</taxon>
        <taxon>Pseudonocardiales</taxon>
        <taxon>Pseudonocardiaceae</taxon>
        <taxon>Pseudonocardia</taxon>
    </lineage>
</organism>
<dbReference type="InterPro" id="IPR000073">
    <property type="entry name" value="AB_hydrolase_1"/>
</dbReference>
<keyword evidence="3" id="KW-1185">Reference proteome</keyword>
<dbReference type="InterPro" id="IPR029058">
    <property type="entry name" value="AB_hydrolase_fold"/>
</dbReference>
<dbReference type="Proteomes" id="UP001500804">
    <property type="component" value="Unassembled WGS sequence"/>
</dbReference>